<dbReference type="Gene3D" id="2.40.128.20">
    <property type="match status" value="1"/>
</dbReference>
<keyword evidence="2 3" id="KW-0456">Lyase</keyword>
<dbReference type="Pfam" id="PF09367">
    <property type="entry name" value="CpeS"/>
    <property type="match status" value="1"/>
</dbReference>
<dbReference type="InterPro" id="IPR012674">
    <property type="entry name" value="Calycin"/>
</dbReference>
<dbReference type="EC" id="4.-.-.-" evidence="3"/>
<dbReference type="GO" id="GO:0016829">
    <property type="term" value="F:lyase activity"/>
    <property type="evidence" value="ECO:0007669"/>
    <property type="project" value="UniProtKB-KW"/>
</dbReference>
<sequence length="186" mass="21566">MSMDRFRYFFDCCVGQWVTERTYHYLTVQEVERSRTEFAIAPLSTAAKTQVLKDNQRPDVDNIESLCGFHLGFETVSEKGERVSQELNMLFVPQEEVSGVLIGDYLRDRAYEEKQPKVAQFRFNPETLELLMTTNYTRVVSVDSITLINPTLRIRRIFNTHRPPEGQPLDQLTLVGFGVEQKQIPI</sequence>
<comment type="caution">
    <text evidence="4">The sequence shown here is derived from an EMBL/GenBank/DDBJ whole genome shotgun (WGS) entry which is preliminary data.</text>
</comment>
<dbReference type="HAMAP" id="MF_01459">
    <property type="entry name" value="Chrphore_lyase_CpxS"/>
    <property type="match status" value="1"/>
</dbReference>
<name>A0ABT7AP55_9CYAN</name>
<gene>
    <name evidence="3" type="primary">cpcS</name>
    <name evidence="4" type="ORF">PMG71_02960</name>
</gene>
<dbReference type="Proteomes" id="UP001235303">
    <property type="component" value="Unassembled WGS sequence"/>
</dbReference>
<reference evidence="4 5" key="1">
    <citation type="submission" date="2023-01" db="EMBL/GenBank/DDBJ databases">
        <title>Novel diversity within Roseofilum (Cyanobacteria; Desertifilaceae) from marine benthic mats with descriptions of four novel species.</title>
        <authorList>
            <person name="Wang Y."/>
            <person name="Berthold D.E."/>
            <person name="Hu J."/>
            <person name="Lefler F.W."/>
            <person name="Laughinghouse H.D. IV."/>
        </authorList>
    </citation>
    <scope>NUCLEOTIDE SEQUENCE [LARGE SCALE GENOMIC DNA]</scope>
    <source>
        <strain evidence="4 5">BLCC-M154</strain>
    </source>
</reference>
<keyword evidence="5" id="KW-1185">Reference proteome</keyword>
<evidence type="ECO:0000256" key="2">
    <source>
        <dbReference type="ARBA" id="ARBA00023239"/>
    </source>
</evidence>
<protein>
    <recommendedName>
        <fullName evidence="3">Chromophore lyase CpcS/CpeS</fullName>
        <ecNumber evidence="3">4.-.-.-</ecNumber>
    </recommendedName>
</protein>
<evidence type="ECO:0000313" key="4">
    <source>
        <dbReference type="EMBL" id="MDJ1168382.1"/>
    </source>
</evidence>
<proteinExistence type="inferred from homology"/>
<evidence type="ECO:0000313" key="5">
    <source>
        <dbReference type="Proteomes" id="UP001235303"/>
    </source>
</evidence>
<dbReference type="EMBL" id="JAQOSP010000017">
    <property type="protein sequence ID" value="MDJ1168382.1"/>
    <property type="molecule type" value="Genomic_DNA"/>
</dbReference>
<comment type="function">
    <text evidence="3">Covalently attaches a chromophore to Cys residue(s) of phycobiliproteins.</text>
</comment>
<accession>A0ABT7AP55</accession>
<dbReference type="RefSeq" id="WP_283752146.1">
    <property type="nucleotide sequence ID" value="NZ_JAQOSP010000017.1"/>
</dbReference>
<comment type="similarity">
    <text evidence="1 3">Belongs to the CpcS/CpeS biliprotein lyase family.</text>
</comment>
<evidence type="ECO:0000256" key="1">
    <source>
        <dbReference type="ARBA" id="ARBA00010681"/>
    </source>
</evidence>
<evidence type="ECO:0000256" key="3">
    <source>
        <dbReference type="HAMAP-Rule" id="MF_01459"/>
    </source>
</evidence>
<dbReference type="InterPro" id="IPR018536">
    <property type="entry name" value="CpcS/CpeS"/>
</dbReference>
<organism evidence="4 5">
    <name type="scientific">Roseofilum acuticapitatum BLCC-M154</name>
    <dbReference type="NCBI Taxonomy" id="3022444"/>
    <lineage>
        <taxon>Bacteria</taxon>
        <taxon>Bacillati</taxon>
        <taxon>Cyanobacteriota</taxon>
        <taxon>Cyanophyceae</taxon>
        <taxon>Desertifilales</taxon>
        <taxon>Desertifilaceae</taxon>
        <taxon>Roseofilum</taxon>
        <taxon>Roseofilum acuticapitatum</taxon>
    </lineage>
</organism>